<feature type="repeat" description="TPR" evidence="1">
    <location>
        <begin position="277"/>
        <end position="310"/>
    </location>
</feature>
<proteinExistence type="predicted"/>
<dbReference type="HOGENOM" id="CLU_023736_3_1_3"/>
<gene>
    <name evidence="3" type="ORF">MYAER_3380</name>
</gene>
<dbReference type="CDD" id="cd02511">
    <property type="entry name" value="Beta4Glucosyltransferase"/>
    <property type="match status" value="1"/>
</dbReference>
<keyword evidence="3" id="KW-0808">Transferase</keyword>
<accession>A0A0F6RN05</accession>
<dbReference type="AlphaFoldDB" id="A0A0F6RN05"/>
<dbReference type="Gene3D" id="3.90.550.10">
    <property type="entry name" value="Spore Coat Polysaccharide Biosynthesis Protein SpsA, Chain A"/>
    <property type="match status" value="1"/>
</dbReference>
<evidence type="ECO:0000313" key="4">
    <source>
        <dbReference type="Proteomes" id="UP000034103"/>
    </source>
</evidence>
<dbReference type="InterPro" id="IPR001173">
    <property type="entry name" value="Glyco_trans_2-like"/>
</dbReference>
<evidence type="ECO:0000313" key="3">
    <source>
        <dbReference type="EMBL" id="AKE65718.1"/>
    </source>
</evidence>
<dbReference type="PATRIC" id="fig|1641812.3.peg.3487"/>
<evidence type="ECO:0000256" key="1">
    <source>
        <dbReference type="PROSITE-ProRule" id="PRU00339"/>
    </source>
</evidence>
<dbReference type="InterPro" id="IPR019734">
    <property type="entry name" value="TPR_rpt"/>
</dbReference>
<dbReference type="EMBL" id="CP011304">
    <property type="protein sequence ID" value="AKE65718.1"/>
    <property type="molecule type" value="Genomic_DNA"/>
</dbReference>
<dbReference type="PANTHER" id="PTHR43630:SF2">
    <property type="entry name" value="GLYCOSYLTRANSFERASE"/>
    <property type="match status" value="1"/>
</dbReference>
<keyword evidence="1" id="KW-0802">TPR repeat</keyword>
<dbReference type="SUPFAM" id="SSF48452">
    <property type="entry name" value="TPR-like"/>
    <property type="match status" value="1"/>
</dbReference>
<dbReference type="Proteomes" id="UP000034103">
    <property type="component" value="Chromosome"/>
</dbReference>
<dbReference type="InterPro" id="IPR029044">
    <property type="entry name" value="Nucleotide-diphossugar_trans"/>
</dbReference>
<protein>
    <submittedName>
        <fullName evidence="3">Glycosyl transferase, family 2:TPR repeat:TPR repeat</fullName>
    </submittedName>
</protein>
<dbReference type="Gene3D" id="1.25.40.10">
    <property type="entry name" value="Tetratricopeptide repeat domain"/>
    <property type="match status" value="2"/>
</dbReference>
<evidence type="ECO:0000259" key="2">
    <source>
        <dbReference type="Pfam" id="PF00535"/>
    </source>
</evidence>
<dbReference type="Pfam" id="PF13414">
    <property type="entry name" value="TPR_11"/>
    <property type="match status" value="2"/>
</dbReference>
<dbReference type="RefSeq" id="WP_046662879.1">
    <property type="nucleotide sequence ID" value="NZ_CP011304.1"/>
</dbReference>
<feature type="repeat" description="TPR" evidence="1">
    <location>
        <begin position="345"/>
        <end position="378"/>
    </location>
</feature>
<dbReference type="PANTHER" id="PTHR43630">
    <property type="entry name" value="POLY-BETA-1,6-N-ACETYL-D-GLUCOSAMINE SYNTHASE"/>
    <property type="match status" value="1"/>
</dbReference>
<dbReference type="PROSITE" id="PS50293">
    <property type="entry name" value="TPR_REGION"/>
    <property type="match status" value="2"/>
</dbReference>
<feature type="domain" description="Glycosyltransferase 2-like" evidence="2">
    <location>
        <begin position="5"/>
        <end position="144"/>
    </location>
</feature>
<feature type="repeat" description="TPR" evidence="1">
    <location>
        <begin position="311"/>
        <end position="344"/>
    </location>
</feature>
<dbReference type="SUPFAM" id="SSF53448">
    <property type="entry name" value="Nucleotide-diphospho-sugar transferases"/>
    <property type="match status" value="1"/>
</dbReference>
<dbReference type="SMART" id="SM00028">
    <property type="entry name" value="TPR"/>
    <property type="match status" value="5"/>
</dbReference>
<reference evidence="3 4" key="1">
    <citation type="journal article" date="2015" name="Genome Announc.">
        <title>Complete Genome Sequence of Microcystis aeruginosa NIES-2549, a Bloom-Forming Cyanobacterium from Lake Kasumigaura, Japan.</title>
        <authorList>
            <person name="Yamaguchi H."/>
            <person name="Suzuki S."/>
            <person name="Tanabe Y."/>
            <person name="Osana Y."/>
            <person name="Shimura Y."/>
            <person name="Ishida K."/>
            <person name="Kawachi M."/>
        </authorList>
    </citation>
    <scope>NUCLEOTIDE SEQUENCE [LARGE SCALE GENOMIC DNA]</scope>
    <source>
        <strain evidence="3 4">NIES-2549</strain>
    </source>
</reference>
<sequence>MPKLSLCMIVKNEAENLRRCLDSVKGVVDEMIVMDTGSTDDTIAIAKSYGAIVPSYDWRGNFSDARNEALKYVTGDWILVLDADEELNPAIVPKMRRTMEKEENLVINLIRHEIGAVQSPYSLISRLFRRHPQVTFTRPYHSIIDDNVAILLKKEPGWKIVELPEISIFHYGYTVDKIASLDKFERARKAMEGFYQQHPHDPYVCSKLGGLYLKIGRDKEGFKLLKHGLKCHGSNPHILYELYYHLANYYYSVEEFKQSADHFMKAIKQPILDKLKLAAYNNFGGLLYEAENYETALSIFEKTVEIDPSYADGYYNLGLVLKQLHRLPESIKAYKKALKLNPDNPAIYQNLGVAYIAFGSYNEAIEIWQKGLQLLKDQGNVSRAEMLQETLKALGASLLRDEQ</sequence>
<dbReference type="GO" id="GO:0016740">
    <property type="term" value="F:transferase activity"/>
    <property type="evidence" value="ECO:0007669"/>
    <property type="project" value="UniProtKB-KW"/>
</dbReference>
<name>A0A0F6RN05_MICAE</name>
<dbReference type="PROSITE" id="PS50005">
    <property type="entry name" value="TPR"/>
    <property type="match status" value="3"/>
</dbReference>
<organism evidence="3 4">
    <name type="scientific">Microcystis aeruginosa NIES-2549</name>
    <dbReference type="NCBI Taxonomy" id="1641812"/>
    <lineage>
        <taxon>Bacteria</taxon>
        <taxon>Bacillati</taxon>
        <taxon>Cyanobacteriota</taxon>
        <taxon>Cyanophyceae</taxon>
        <taxon>Oscillatoriophycideae</taxon>
        <taxon>Chroococcales</taxon>
        <taxon>Microcystaceae</taxon>
        <taxon>Microcystis</taxon>
    </lineage>
</organism>
<dbReference type="Pfam" id="PF00535">
    <property type="entry name" value="Glycos_transf_2"/>
    <property type="match status" value="1"/>
</dbReference>
<dbReference type="InterPro" id="IPR011990">
    <property type="entry name" value="TPR-like_helical_dom_sf"/>
</dbReference>